<comment type="catalytic activity">
    <reaction evidence="1">
        <text>5-amino-6-(5-phospho-D-ribosylamino)uracil + H2O = 5,6-diaminouracil + D-ribose 5-phosphate</text>
        <dbReference type="Rhea" id="RHEA:55020"/>
        <dbReference type="ChEBI" id="CHEBI:15377"/>
        <dbReference type="ChEBI" id="CHEBI:46252"/>
        <dbReference type="ChEBI" id="CHEBI:58453"/>
        <dbReference type="ChEBI" id="CHEBI:78346"/>
    </reaction>
</comment>
<dbReference type="Pfam" id="PF08719">
    <property type="entry name" value="NADAR"/>
    <property type="match status" value="1"/>
</dbReference>
<dbReference type="InterPro" id="IPR012816">
    <property type="entry name" value="NADAR"/>
</dbReference>
<dbReference type="EMBL" id="POWF01000006">
    <property type="protein sequence ID" value="PNQ72797.1"/>
    <property type="molecule type" value="Genomic_DNA"/>
</dbReference>
<organism evidence="4 5">
    <name type="scientific">Hanstruepera neustonica</name>
    <dbReference type="NCBI Taxonomy" id="1445657"/>
    <lineage>
        <taxon>Bacteria</taxon>
        <taxon>Pseudomonadati</taxon>
        <taxon>Bacteroidota</taxon>
        <taxon>Flavobacteriia</taxon>
        <taxon>Flavobacteriales</taxon>
        <taxon>Flavobacteriaceae</taxon>
        <taxon>Hanstruepera</taxon>
    </lineage>
</organism>
<evidence type="ECO:0000313" key="4">
    <source>
        <dbReference type="EMBL" id="PNQ72797.1"/>
    </source>
</evidence>
<dbReference type="CDD" id="cd15457">
    <property type="entry name" value="NADAR"/>
    <property type="match status" value="1"/>
</dbReference>
<dbReference type="SUPFAM" id="SSF143990">
    <property type="entry name" value="YbiA-like"/>
    <property type="match status" value="1"/>
</dbReference>
<name>A0A2K1DXR2_9FLAO</name>
<keyword evidence="5" id="KW-1185">Reference proteome</keyword>
<proteinExistence type="predicted"/>
<dbReference type="RefSeq" id="WP_103052324.1">
    <property type="nucleotide sequence ID" value="NZ_POWF01000006.1"/>
</dbReference>
<reference evidence="4 5" key="1">
    <citation type="submission" date="2018-01" db="EMBL/GenBank/DDBJ databases">
        <title>The draft genome of Hanstruepera neustonica JCM19743.</title>
        <authorList>
            <person name="He R.-H."/>
            <person name="Du Z.-J."/>
        </authorList>
    </citation>
    <scope>NUCLEOTIDE SEQUENCE [LARGE SCALE GENOMIC DNA]</scope>
    <source>
        <strain evidence="4 5">JCM19743</strain>
    </source>
</reference>
<comment type="catalytic activity">
    <reaction evidence="2">
        <text>2,5-diamino-6-hydroxy-4-(5-phosphoribosylamino)-pyrimidine + H2O = 2,5,6-triamino-4-hydroxypyrimidine + D-ribose 5-phosphate</text>
        <dbReference type="Rhea" id="RHEA:23436"/>
        <dbReference type="ChEBI" id="CHEBI:15377"/>
        <dbReference type="ChEBI" id="CHEBI:58614"/>
        <dbReference type="ChEBI" id="CHEBI:78346"/>
        <dbReference type="ChEBI" id="CHEBI:137796"/>
    </reaction>
</comment>
<comment type="caution">
    <text evidence="4">The sequence shown here is derived from an EMBL/GenBank/DDBJ whole genome shotgun (WGS) entry which is preliminary data.</text>
</comment>
<accession>A0A2K1DXR2</accession>
<feature type="domain" description="NADAR" evidence="3">
    <location>
        <begin position="16"/>
        <end position="159"/>
    </location>
</feature>
<dbReference type="OrthoDB" id="67297at2"/>
<sequence>MKITERTYNKKEVIVFRSTKAKYGGLSNMAGGYSLRVNDIIIPSAEALYQACRYPLFPSVQQEIIEQNSPMTAKMISRKYLKYTRQDWEEVKYSVMYWVLKVKLSQNFNEFSKVLKETNGKPIVELSNKDKDWAAIEVDKNTLVGKNALGRLLMQLREEYVINNKPIECVQPIDMFGFLLYGSEIDTVCNPNMEFEKDYLFDLDYA</sequence>
<gene>
    <name evidence="4" type="ORF">C1T31_09815</name>
</gene>
<protein>
    <submittedName>
        <fullName evidence="4">DUF1768 domain-containing protein</fullName>
    </submittedName>
</protein>
<evidence type="ECO:0000313" key="5">
    <source>
        <dbReference type="Proteomes" id="UP000236641"/>
    </source>
</evidence>
<evidence type="ECO:0000256" key="2">
    <source>
        <dbReference type="ARBA" id="ARBA00000751"/>
    </source>
</evidence>
<evidence type="ECO:0000256" key="1">
    <source>
        <dbReference type="ARBA" id="ARBA00000022"/>
    </source>
</evidence>
<dbReference type="Proteomes" id="UP000236641">
    <property type="component" value="Unassembled WGS sequence"/>
</dbReference>
<dbReference type="AlphaFoldDB" id="A0A2K1DXR2"/>
<evidence type="ECO:0000259" key="3">
    <source>
        <dbReference type="Pfam" id="PF08719"/>
    </source>
</evidence>
<dbReference type="InterPro" id="IPR037238">
    <property type="entry name" value="YbiA-like_sf"/>
</dbReference>
<dbReference type="Gene3D" id="1.10.357.40">
    <property type="entry name" value="YbiA-like"/>
    <property type="match status" value="1"/>
</dbReference>